<proteinExistence type="predicted"/>
<name>A0A2S9YDE0_9BACT</name>
<reference evidence="2 3" key="1">
    <citation type="submission" date="2018-03" db="EMBL/GenBank/DDBJ databases">
        <title>Draft Genome Sequences of the Obligatory Marine Myxobacteria Enhygromyxa salina SWB007.</title>
        <authorList>
            <person name="Poehlein A."/>
            <person name="Moghaddam J.A."/>
            <person name="Harms H."/>
            <person name="Alanjari M."/>
            <person name="Koenig G.M."/>
            <person name="Daniel R."/>
            <person name="Schaeberle T.F."/>
        </authorList>
    </citation>
    <scope>NUCLEOTIDE SEQUENCE [LARGE SCALE GENOMIC DNA]</scope>
    <source>
        <strain evidence="2 3">SWB007</strain>
    </source>
</reference>
<feature type="transmembrane region" description="Helical" evidence="1">
    <location>
        <begin position="160"/>
        <end position="182"/>
    </location>
</feature>
<evidence type="ECO:0000313" key="2">
    <source>
        <dbReference type="EMBL" id="PRQ03123.1"/>
    </source>
</evidence>
<keyword evidence="1" id="KW-1133">Transmembrane helix</keyword>
<feature type="transmembrane region" description="Helical" evidence="1">
    <location>
        <begin position="131"/>
        <end position="154"/>
    </location>
</feature>
<organism evidence="2 3">
    <name type="scientific">Enhygromyxa salina</name>
    <dbReference type="NCBI Taxonomy" id="215803"/>
    <lineage>
        <taxon>Bacteria</taxon>
        <taxon>Pseudomonadati</taxon>
        <taxon>Myxococcota</taxon>
        <taxon>Polyangia</taxon>
        <taxon>Nannocystales</taxon>
        <taxon>Nannocystaceae</taxon>
        <taxon>Enhygromyxa</taxon>
    </lineage>
</organism>
<protein>
    <submittedName>
        <fullName evidence="2">Uncharacterized protein</fullName>
    </submittedName>
</protein>
<evidence type="ECO:0000313" key="3">
    <source>
        <dbReference type="Proteomes" id="UP000238823"/>
    </source>
</evidence>
<dbReference type="Proteomes" id="UP000238823">
    <property type="component" value="Unassembled WGS sequence"/>
</dbReference>
<evidence type="ECO:0000256" key="1">
    <source>
        <dbReference type="SAM" id="Phobius"/>
    </source>
</evidence>
<dbReference type="OrthoDB" id="9851073at2"/>
<keyword evidence="1" id="KW-0812">Transmembrane</keyword>
<comment type="caution">
    <text evidence="2">The sequence shown here is derived from an EMBL/GenBank/DDBJ whole genome shotgun (WGS) entry which is preliminary data.</text>
</comment>
<feature type="transmembrane region" description="Helical" evidence="1">
    <location>
        <begin position="85"/>
        <end position="111"/>
    </location>
</feature>
<dbReference type="RefSeq" id="WP_106092279.1">
    <property type="nucleotide sequence ID" value="NZ_PVNL01000110.1"/>
</dbReference>
<keyword evidence="1" id="KW-0472">Membrane</keyword>
<sequence>MEPFIVVALFIFGGLFTYTVCERRHQRRWVRIERREIESHEGPFRQAAGTVPTRDVMVQQRAPKLIRRTALWSIYMGQMAVPGGLLGLFGLLAAGIGLVSIPGMFLAVGIWRIGYALLRRDPTAETKARELYKFAVGLNIIGVAVALFLVLVFGAELLPVAIVLVVYGAISFAHAAALNRCANLLAEDRRLRALHDQGAYTPRAQDFQAAA</sequence>
<accession>A0A2S9YDE0</accession>
<dbReference type="EMBL" id="PVNL01000110">
    <property type="protein sequence ID" value="PRQ03123.1"/>
    <property type="molecule type" value="Genomic_DNA"/>
</dbReference>
<dbReference type="AlphaFoldDB" id="A0A2S9YDE0"/>
<gene>
    <name evidence="2" type="ORF">ENSA7_53940</name>
</gene>